<dbReference type="Proteomes" id="UP001150062">
    <property type="component" value="Unassembled WGS sequence"/>
</dbReference>
<evidence type="ECO:0000313" key="10">
    <source>
        <dbReference type="Proteomes" id="UP001150062"/>
    </source>
</evidence>
<dbReference type="PANTHER" id="PTHR23504:SF15">
    <property type="entry name" value="MAJOR FACILITATOR SUPERFAMILY (MFS) PROFILE DOMAIN-CONTAINING PROTEIN"/>
    <property type="match status" value="1"/>
</dbReference>
<dbReference type="InterPro" id="IPR011701">
    <property type="entry name" value="MFS"/>
</dbReference>
<feature type="transmembrane region" description="Helical" evidence="7">
    <location>
        <begin position="7"/>
        <end position="30"/>
    </location>
</feature>
<dbReference type="PANTHER" id="PTHR23504">
    <property type="entry name" value="MAJOR FACILITATOR SUPERFAMILY DOMAIN-CONTAINING PROTEIN 10"/>
    <property type="match status" value="1"/>
</dbReference>
<evidence type="ECO:0000256" key="3">
    <source>
        <dbReference type="ARBA" id="ARBA00022692"/>
    </source>
</evidence>
<comment type="subcellular location">
    <subcellularLocation>
        <location evidence="1">Membrane</location>
        <topology evidence="1">Multi-pass membrane protein</topology>
    </subcellularLocation>
</comment>
<evidence type="ECO:0000256" key="6">
    <source>
        <dbReference type="SAM" id="MobiDB-lite"/>
    </source>
</evidence>
<feature type="transmembrane region" description="Helical" evidence="7">
    <location>
        <begin position="382"/>
        <end position="399"/>
    </location>
</feature>
<name>A0ABQ8YH04_9EUKA</name>
<evidence type="ECO:0000256" key="1">
    <source>
        <dbReference type="ARBA" id="ARBA00004141"/>
    </source>
</evidence>
<feature type="transmembrane region" description="Helical" evidence="7">
    <location>
        <begin position="354"/>
        <end position="376"/>
    </location>
</feature>
<proteinExistence type="predicted"/>
<protein>
    <submittedName>
        <fullName evidence="9">Protein zinc induced facilitator-like 1</fullName>
    </submittedName>
</protein>
<dbReference type="PROSITE" id="PS50850">
    <property type="entry name" value="MFS"/>
    <property type="match status" value="1"/>
</dbReference>
<dbReference type="Gene3D" id="1.20.1250.20">
    <property type="entry name" value="MFS general substrate transporter like domains"/>
    <property type="match status" value="1"/>
</dbReference>
<keyword evidence="5 7" id="KW-0472">Membrane</keyword>
<feature type="region of interest" description="Disordered" evidence="6">
    <location>
        <begin position="215"/>
        <end position="267"/>
    </location>
</feature>
<feature type="transmembrane region" description="Helical" evidence="7">
    <location>
        <begin position="436"/>
        <end position="457"/>
    </location>
</feature>
<feature type="domain" description="Major facilitator superfamily (MFS) profile" evidence="8">
    <location>
        <begin position="8"/>
        <end position="460"/>
    </location>
</feature>
<keyword evidence="3 7" id="KW-0812">Transmembrane</keyword>
<sequence>MLKNLPRVLLFAFFSELLLSFLYICVVALLSEYAREIGSSGTFIGLIASAYSVTELFSNYFFGWLSDKYGRAPILAFCDLALALCTSLTGVVSNKWYLIIIRLITGLFTGILPVGQAACSDIAVDFEQNNIYQSYIIISQGLGCVFGPLLVIILSLLNFEFRGFCLISGLLMFVLSLIGIFFVKETRVFKRPKIHEEKEKLNQNDLDLVDIVGSDDNEEKDSKKTVEKETQQDKKNGDQQDQKNKEEKEDQKNKDEKEDQKKKESEKNTKKKLRFKDMFNKDVIILIAMNYLLLLPLSIIFTILPLLIVDVYNKNPNIYSNIIMFLHGSALTASCLIFYPFLIRKTNNVFAWNYSLIVQIICFIPVGFITNFWIFFAIYAVYIWHCCVNAIQVIAFLIFRSTVGMEGQTVGLSQVFQALSRATAPIIGMYFYEKGILYVVIFMASVFIFLLPFLYFTDIPKLLKRKRSNENADNK</sequence>
<feature type="transmembrane region" description="Helical" evidence="7">
    <location>
        <begin position="135"/>
        <end position="155"/>
    </location>
</feature>
<feature type="transmembrane region" description="Helical" evidence="7">
    <location>
        <begin position="42"/>
        <end position="62"/>
    </location>
</feature>
<keyword evidence="2" id="KW-0813">Transport</keyword>
<feature type="transmembrane region" description="Helical" evidence="7">
    <location>
        <begin position="74"/>
        <end position="93"/>
    </location>
</feature>
<dbReference type="InterPro" id="IPR020846">
    <property type="entry name" value="MFS_dom"/>
</dbReference>
<feature type="transmembrane region" description="Helical" evidence="7">
    <location>
        <begin position="318"/>
        <end position="342"/>
    </location>
</feature>
<evidence type="ECO:0000259" key="8">
    <source>
        <dbReference type="PROSITE" id="PS50850"/>
    </source>
</evidence>
<evidence type="ECO:0000256" key="7">
    <source>
        <dbReference type="SAM" id="Phobius"/>
    </source>
</evidence>
<evidence type="ECO:0000256" key="4">
    <source>
        <dbReference type="ARBA" id="ARBA00022989"/>
    </source>
</evidence>
<comment type="caution">
    <text evidence="9">The sequence shown here is derived from an EMBL/GenBank/DDBJ whole genome shotgun (WGS) entry which is preliminary data.</text>
</comment>
<feature type="transmembrane region" description="Helical" evidence="7">
    <location>
        <begin position="161"/>
        <end position="183"/>
    </location>
</feature>
<evidence type="ECO:0000313" key="9">
    <source>
        <dbReference type="EMBL" id="KAJ6243890.1"/>
    </source>
</evidence>
<evidence type="ECO:0000256" key="2">
    <source>
        <dbReference type="ARBA" id="ARBA00022448"/>
    </source>
</evidence>
<feature type="transmembrane region" description="Helical" evidence="7">
    <location>
        <begin position="99"/>
        <end position="123"/>
    </location>
</feature>
<dbReference type="InterPro" id="IPR036259">
    <property type="entry name" value="MFS_trans_sf"/>
</dbReference>
<keyword evidence="4 7" id="KW-1133">Transmembrane helix</keyword>
<keyword evidence="10" id="KW-1185">Reference proteome</keyword>
<gene>
    <name evidence="9" type="ORF">M0813_21679</name>
</gene>
<reference evidence="9" key="1">
    <citation type="submission" date="2022-08" db="EMBL/GenBank/DDBJ databases">
        <title>Novel sulfate-reducing endosymbionts in the free-living metamonad Anaeramoeba.</title>
        <authorList>
            <person name="Jerlstrom-Hultqvist J."/>
            <person name="Cepicka I."/>
            <person name="Gallot-Lavallee L."/>
            <person name="Salas-Leiva D."/>
            <person name="Curtis B.A."/>
            <person name="Zahonova K."/>
            <person name="Pipaliya S."/>
            <person name="Dacks J."/>
            <person name="Roger A.J."/>
        </authorList>
    </citation>
    <scope>NUCLEOTIDE SEQUENCE</scope>
    <source>
        <strain evidence="9">Schooner1</strain>
    </source>
</reference>
<dbReference type="SUPFAM" id="SSF103473">
    <property type="entry name" value="MFS general substrate transporter"/>
    <property type="match status" value="1"/>
</dbReference>
<accession>A0ABQ8YH04</accession>
<dbReference type="EMBL" id="JAOAOG010000167">
    <property type="protein sequence ID" value="KAJ6243890.1"/>
    <property type="molecule type" value="Genomic_DNA"/>
</dbReference>
<evidence type="ECO:0000256" key="5">
    <source>
        <dbReference type="ARBA" id="ARBA00023136"/>
    </source>
</evidence>
<feature type="compositionally biased region" description="Basic and acidic residues" evidence="6">
    <location>
        <begin position="220"/>
        <end position="267"/>
    </location>
</feature>
<feature type="transmembrane region" description="Helical" evidence="7">
    <location>
        <begin position="283"/>
        <end position="306"/>
    </location>
</feature>
<dbReference type="Pfam" id="PF07690">
    <property type="entry name" value="MFS_1"/>
    <property type="match status" value="1"/>
</dbReference>
<organism evidence="9 10">
    <name type="scientific">Anaeramoeba flamelloides</name>
    <dbReference type="NCBI Taxonomy" id="1746091"/>
    <lineage>
        <taxon>Eukaryota</taxon>
        <taxon>Metamonada</taxon>
        <taxon>Anaeramoebidae</taxon>
        <taxon>Anaeramoeba</taxon>
    </lineage>
</organism>